<proteinExistence type="predicted"/>
<name>A0A378UGP6_BERDE</name>
<sequence length="35" mass="3983">MRDIQTAFAYIGGIGKRAGWGGLICLCYEYTNNYY</sequence>
<gene>
    <name evidence="1" type="ORF">NCTC10295_00633</name>
</gene>
<dbReference type="Proteomes" id="UP000254651">
    <property type="component" value="Unassembled WGS sequence"/>
</dbReference>
<organism evidence="1 2">
    <name type="scientific">Bergeriella denitrificans</name>
    <name type="common">Neisseria denitrificans</name>
    <dbReference type="NCBI Taxonomy" id="494"/>
    <lineage>
        <taxon>Bacteria</taxon>
        <taxon>Pseudomonadati</taxon>
        <taxon>Pseudomonadota</taxon>
        <taxon>Betaproteobacteria</taxon>
        <taxon>Neisseriales</taxon>
        <taxon>Neisseriaceae</taxon>
        <taxon>Bergeriella</taxon>
    </lineage>
</organism>
<accession>A0A378UGP6</accession>
<evidence type="ECO:0000313" key="1">
    <source>
        <dbReference type="EMBL" id="STZ75879.1"/>
    </source>
</evidence>
<keyword evidence="2" id="KW-1185">Reference proteome</keyword>
<dbReference type="AlphaFoldDB" id="A0A378UGP6"/>
<evidence type="ECO:0000313" key="2">
    <source>
        <dbReference type="Proteomes" id="UP000254651"/>
    </source>
</evidence>
<dbReference type="EMBL" id="UGQS01000001">
    <property type="protein sequence ID" value="STZ75879.1"/>
    <property type="molecule type" value="Genomic_DNA"/>
</dbReference>
<protein>
    <submittedName>
        <fullName evidence="1">Uncharacterized protein</fullName>
    </submittedName>
</protein>
<reference evidence="1 2" key="1">
    <citation type="submission" date="2018-06" db="EMBL/GenBank/DDBJ databases">
        <authorList>
            <consortium name="Pathogen Informatics"/>
            <person name="Doyle S."/>
        </authorList>
    </citation>
    <scope>NUCLEOTIDE SEQUENCE [LARGE SCALE GENOMIC DNA]</scope>
    <source>
        <strain evidence="1 2">NCTC10295</strain>
    </source>
</reference>